<evidence type="ECO:0000256" key="2">
    <source>
        <dbReference type="ARBA" id="ARBA00022692"/>
    </source>
</evidence>
<name>A0A9W8E6F0_9FUNG</name>
<keyword evidence="9" id="KW-1185">Reference proteome</keyword>
<feature type="transmembrane region" description="Helical" evidence="7">
    <location>
        <begin position="20"/>
        <end position="49"/>
    </location>
</feature>
<evidence type="ECO:0000256" key="6">
    <source>
        <dbReference type="ARBA" id="ARBA00023136"/>
    </source>
</evidence>
<evidence type="ECO:0000256" key="7">
    <source>
        <dbReference type="SAM" id="Phobius"/>
    </source>
</evidence>
<reference evidence="8" key="1">
    <citation type="submission" date="2022-07" db="EMBL/GenBank/DDBJ databases">
        <title>Phylogenomic reconstructions and comparative analyses of Kickxellomycotina fungi.</title>
        <authorList>
            <person name="Reynolds N.K."/>
            <person name="Stajich J.E."/>
            <person name="Barry K."/>
            <person name="Grigoriev I.V."/>
            <person name="Crous P."/>
            <person name="Smith M.E."/>
        </authorList>
    </citation>
    <scope>NUCLEOTIDE SEQUENCE</scope>
    <source>
        <strain evidence="8">RSA 1196</strain>
    </source>
</reference>
<evidence type="ECO:0000256" key="5">
    <source>
        <dbReference type="ARBA" id="ARBA00023098"/>
    </source>
</evidence>
<dbReference type="Proteomes" id="UP001150925">
    <property type="component" value="Unassembled WGS sequence"/>
</dbReference>
<evidence type="ECO:0000313" key="8">
    <source>
        <dbReference type="EMBL" id="KAJ1963192.1"/>
    </source>
</evidence>
<proteinExistence type="predicted"/>
<evidence type="ECO:0008006" key="10">
    <source>
        <dbReference type="Google" id="ProtNLM"/>
    </source>
</evidence>
<feature type="transmembrane region" description="Helical" evidence="7">
    <location>
        <begin position="224"/>
        <end position="249"/>
    </location>
</feature>
<protein>
    <recommendedName>
        <fullName evidence="10">Seipin</fullName>
    </recommendedName>
</protein>
<dbReference type="InterPro" id="IPR009617">
    <property type="entry name" value="Seipin"/>
</dbReference>
<organism evidence="8 9">
    <name type="scientific">Dispira parvispora</name>
    <dbReference type="NCBI Taxonomy" id="1520584"/>
    <lineage>
        <taxon>Eukaryota</taxon>
        <taxon>Fungi</taxon>
        <taxon>Fungi incertae sedis</taxon>
        <taxon>Zoopagomycota</taxon>
        <taxon>Kickxellomycotina</taxon>
        <taxon>Dimargaritomycetes</taxon>
        <taxon>Dimargaritales</taxon>
        <taxon>Dimargaritaceae</taxon>
        <taxon>Dispira</taxon>
    </lineage>
</organism>
<accession>A0A9W8E6F0</accession>
<keyword evidence="3" id="KW-0256">Endoplasmic reticulum</keyword>
<keyword evidence="2 7" id="KW-0812">Transmembrane</keyword>
<dbReference type="Pfam" id="PF06775">
    <property type="entry name" value="Seipin"/>
    <property type="match status" value="1"/>
</dbReference>
<dbReference type="PANTHER" id="PTHR21212">
    <property type="entry name" value="BERNARDINELLI-SEIP CONGENITAL LIPODYSTROPHY 2 HOMOLOG BSCL2 PROTEIN"/>
    <property type="match status" value="1"/>
</dbReference>
<evidence type="ECO:0000256" key="3">
    <source>
        <dbReference type="ARBA" id="ARBA00022824"/>
    </source>
</evidence>
<dbReference type="GO" id="GO:0005789">
    <property type="term" value="C:endoplasmic reticulum membrane"/>
    <property type="evidence" value="ECO:0007669"/>
    <property type="project" value="UniProtKB-SubCell"/>
</dbReference>
<keyword evidence="4 7" id="KW-1133">Transmembrane helix</keyword>
<dbReference type="GO" id="GO:0140042">
    <property type="term" value="P:lipid droplet formation"/>
    <property type="evidence" value="ECO:0007669"/>
    <property type="project" value="UniProtKB-ARBA"/>
</dbReference>
<dbReference type="GO" id="GO:0006629">
    <property type="term" value="P:lipid metabolic process"/>
    <property type="evidence" value="ECO:0007669"/>
    <property type="project" value="UniProtKB-KW"/>
</dbReference>
<dbReference type="AlphaFoldDB" id="A0A9W8E6F0"/>
<keyword evidence="5" id="KW-0443">Lipid metabolism</keyword>
<sequence>MALELPFLTRPVHLADLKRWLVHGCLAVLALLAMGCVAILAYAALYYVYIPPLSHEFPVYLQYPVVHYHSPPSVLPAWNPAVAYVALDSLDNGGSVLHSGQVYQVTLTLTVPRSPANRQLGNFMVGLDLRNAANATVGQAIRPVLLKYESTLMRTVSSMLWMIPLALGWVDEAHTIPVALFDSISFTRYDMATHALLTLNDPRVQTYLVTLRFDAKFSGLRYWMYYWSLTSAVIFVLLSVLWQMGFGILSWRVLSKYTQITYPPVDMSESADQLLEDDADTIQRTRAPMDSLHRTLSSGDGNDDVLSE</sequence>
<evidence type="ECO:0000313" key="9">
    <source>
        <dbReference type="Proteomes" id="UP001150925"/>
    </source>
</evidence>
<keyword evidence="6 7" id="KW-0472">Membrane</keyword>
<evidence type="ECO:0000256" key="1">
    <source>
        <dbReference type="ARBA" id="ARBA00004477"/>
    </source>
</evidence>
<evidence type="ECO:0000256" key="4">
    <source>
        <dbReference type="ARBA" id="ARBA00022989"/>
    </source>
</evidence>
<comment type="caution">
    <text evidence="8">The sequence shown here is derived from an EMBL/GenBank/DDBJ whole genome shotgun (WGS) entry which is preliminary data.</text>
</comment>
<dbReference type="PANTHER" id="PTHR21212:SF0">
    <property type="entry name" value="SEIPIN"/>
    <property type="match status" value="1"/>
</dbReference>
<dbReference type="OrthoDB" id="3990054at2759"/>
<dbReference type="EMBL" id="JANBPY010000857">
    <property type="protein sequence ID" value="KAJ1963192.1"/>
    <property type="molecule type" value="Genomic_DNA"/>
</dbReference>
<gene>
    <name evidence="8" type="ORF">IWQ62_003294</name>
</gene>
<dbReference type="CDD" id="cd23995">
    <property type="entry name" value="Seipin_BSCL2_like"/>
    <property type="match status" value="1"/>
</dbReference>
<comment type="subcellular location">
    <subcellularLocation>
        <location evidence="1">Endoplasmic reticulum membrane</location>
        <topology evidence="1">Multi-pass membrane protein</topology>
    </subcellularLocation>
</comment>